<dbReference type="InterPro" id="IPR000467">
    <property type="entry name" value="G_patch_dom"/>
</dbReference>
<dbReference type="EMBL" id="GEDC01021185">
    <property type="protein sequence ID" value="JAS16113.1"/>
    <property type="molecule type" value="Transcribed_RNA"/>
</dbReference>
<evidence type="ECO:0000259" key="2">
    <source>
        <dbReference type="PROSITE" id="PS51061"/>
    </source>
</evidence>
<evidence type="ECO:0000259" key="3">
    <source>
        <dbReference type="PROSITE" id="PS51827"/>
    </source>
</evidence>
<dbReference type="Pfam" id="PF01585">
    <property type="entry name" value="G-patch"/>
    <property type="match status" value="1"/>
</dbReference>
<reference evidence="4" key="1">
    <citation type="submission" date="2015-12" db="EMBL/GenBank/DDBJ databases">
        <title>De novo transcriptome assembly of four potential Pierce s Disease insect vectors from Arizona vineyards.</title>
        <authorList>
            <person name="Tassone E.E."/>
        </authorList>
    </citation>
    <scope>NUCLEOTIDE SEQUENCE</scope>
</reference>
<evidence type="ECO:0000313" key="5">
    <source>
        <dbReference type="EMBL" id="JAS16113.1"/>
    </source>
</evidence>
<evidence type="ECO:0008006" key="6">
    <source>
        <dbReference type="Google" id="ProtNLM"/>
    </source>
</evidence>
<feature type="domain" description="XRN2-binding (XTBD)" evidence="3">
    <location>
        <begin position="5"/>
        <end position="89"/>
    </location>
</feature>
<evidence type="ECO:0000259" key="1">
    <source>
        <dbReference type="PROSITE" id="PS50174"/>
    </source>
</evidence>
<sequence>MNFKVDTYRKVTDSEEQWEQKKLFMTTHWYKYPEEKLISLAETFYNINFLGCSYSKTVMENIGELAKALPKKRVRFQKGGDTETKANKRKRLRNFTELTDIQDTGDLESLDQKINDKMKELSETISPLGFPMTFIICTDLDHKVGPVNIIQNTSVINKCSMETKNNKNNKGEICCEVSLDGIALGCESDLCPKKAKRKAMIATYKMLIMYHYVLEKKSTEFLVKSATFIDLLNKSAESNQIPKSNIGCQMMKKMGWNEGAGLGHNEEGIMQPVLESGHLTSRAGLGSCLAPQKTATMQNTIDHVLKAYVINDSYQDLVFCAGLESEDRKTIHKLAHRYNLKSMSSGEEPNRVLLVSKRPSYARIVSEILTKGQDGMDKYILFAPNTYSNIPYI</sequence>
<dbReference type="Pfam" id="PF11952">
    <property type="entry name" value="XTBD"/>
    <property type="match status" value="1"/>
</dbReference>
<dbReference type="PROSITE" id="PS51827">
    <property type="entry name" value="XTBD"/>
    <property type="match status" value="1"/>
</dbReference>
<proteinExistence type="predicted"/>
<dbReference type="GO" id="GO:0003676">
    <property type="term" value="F:nucleic acid binding"/>
    <property type="evidence" value="ECO:0007669"/>
    <property type="project" value="UniProtKB-UniRule"/>
</dbReference>
<feature type="domain" description="R3H" evidence="2">
    <location>
        <begin position="295"/>
        <end position="359"/>
    </location>
</feature>
<organism evidence="4">
    <name type="scientific">Clastoptera arizonana</name>
    <name type="common">Arizona spittle bug</name>
    <dbReference type="NCBI Taxonomy" id="38151"/>
    <lineage>
        <taxon>Eukaryota</taxon>
        <taxon>Metazoa</taxon>
        <taxon>Ecdysozoa</taxon>
        <taxon>Arthropoda</taxon>
        <taxon>Hexapoda</taxon>
        <taxon>Insecta</taxon>
        <taxon>Pterygota</taxon>
        <taxon>Neoptera</taxon>
        <taxon>Paraneoptera</taxon>
        <taxon>Hemiptera</taxon>
        <taxon>Auchenorrhyncha</taxon>
        <taxon>Cercopoidea</taxon>
        <taxon>Clastopteridae</taxon>
        <taxon>Clastoptera</taxon>
    </lineage>
</organism>
<dbReference type="SMART" id="SM00443">
    <property type="entry name" value="G_patch"/>
    <property type="match status" value="1"/>
</dbReference>
<name>A0A1B6C7P5_9HEMI</name>
<dbReference type="Gene3D" id="3.30.1370.50">
    <property type="entry name" value="R3H-like domain"/>
    <property type="match status" value="1"/>
</dbReference>
<evidence type="ECO:0000313" key="4">
    <source>
        <dbReference type="EMBL" id="JAS09275.1"/>
    </source>
</evidence>
<dbReference type="AlphaFoldDB" id="A0A1B6C7P5"/>
<dbReference type="PANTHER" id="PTHR48430">
    <property type="entry name" value="PARTNER OF XRN-2 PROTEIN 1"/>
    <property type="match status" value="1"/>
</dbReference>
<dbReference type="PANTHER" id="PTHR48430:SF1">
    <property type="entry name" value="PARTNER OF XRN-2 PROTEIN 1"/>
    <property type="match status" value="1"/>
</dbReference>
<dbReference type="SMART" id="SM00393">
    <property type="entry name" value="R3H"/>
    <property type="match status" value="1"/>
</dbReference>
<accession>A0A1B6C7P5</accession>
<gene>
    <name evidence="5" type="ORF">g.40019</name>
    <name evidence="4" type="ORF">g.40022</name>
</gene>
<dbReference type="InterPro" id="IPR001374">
    <property type="entry name" value="R3H_dom"/>
</dbReference>
<dbReference type="InterPro" id="IPR021859">
    <property type="entry name" value="XTBD"/>
</dbReference>
<dbReference type="PROSITE" id="PS50174">
    <property type="entry name" value="G_PATCH"/>
    <property type="match status" value="1"/>
</dbReference>
<dbReference type="Pfam" id="PF01424">
    <property type="entry name" value="R3H"/>
    <property type="match status" value="1"/>
</dbReference>
<protein>
    <recommendedName>
        <fullName evidence="6">G-patch domain-containing protein</fullName>
    </recommendedName>
</protein>
<dbReference type="EMBL" id="GEDC01028023">
    <property type="protein sequence ID" value="JAS09275.1"/>
    <property type="molecule type" value="Transcribed_RNA"/>
</dbReference>
<feature type="domain" description="G-patch" evidence="1">
    <location>
        <begin position="243"/>
        <end position="290"/>
    </location>
</feature>
<dbReference type="SUPFAM" id="SSF82708">
    <property type="entry name" value="R3H domain"/>
    <property type="match status" value="1"/>
</dbReference>
<dbReference type="CDD" id="cd02325">
    <property type="entry name" value="R3H"/>
    <property type="match status" value="1"/>
</dbReference>
<dbReference type="InterPro" id="IPR036867">
    <property type="entry name" value="R3H_dom_sf"/>
</dbReference>
<dbReference type="PROSITE" id="PS51061">
    <property type="entry name" value="R3H"/>
    <property type="match status" value="1"/>
</dbReference>